<proteinExistence type="predicted"/>
<name>A0A1B1AN39_9PROT</name>
<dbReference type="Pfam" id="PF04832">
    <property type="entry name" value="SOUL"/>
    <property type="match status" value="2"/>
</dbReference>
<organism evidence="1 2">
    <name type="scientific">Candidatus Viadribacter manganicus</name>
    <dbReference type="NCBI Taxonomy" id="1759059"/>
    <lineage>
        <taxon>Bacteria</taxon>
        <taxon>Pseudomonadati</taxon>
        <taxon>Pseudomonadota</taxon>
        <taxon>Alphaproteobacteria</taxon>
        <taxon>Hyphomonadales</taxon>
        <taxon>Hyphomonadaceae</taxon>
        <taxon>Candidatus Viadribacter</taxon>
    </lineage>
</organism>
<dbReference type="PANTHER" id="PTHR11220">
    <property type="entry name" value="HEME-BINDING PROTEIN-RELATED"/>
    <property type="match status" value="1"/>
</dbReference>
<dbReference type="InterPro" id="IPR006917">
    <property type="entry name" value="SOUL_heme-bd"/>
</dbReference>
<evidence type="ECO:0000313" key="1">
    <source>
        <dbReference type="EMBL" id="ANP47983.1"/>
    </source>
</evidence>
<dbReference type="InterPro" id="IPR011256">
    <property type="entry name" value="Reg_factor_effector_dom_sf"/>
</dbReference>
<protein>
    <recommendedName>
        <fullName evidence="3">Heme-binding protein</fullName>
    </recommendedName>
</protein>
<evidence type="ECO:0008006" key="3">
    <source>
        <dbReference type="Google" id="ProtNLM"/>
    </source>
</evidence>
<dbReference type="SUPFAM" id="SSF55136">
    <property type="entry name" value="Probable bacterial effector-binding domain"/>
    <property type="match status" value="1"/>
</dbReference>
<keyword evidence="2" id="KW-1185">Reference proteome</keyword>
<reference evidence="1 2" key="1">
    <citation type="submission" date="2015-11" db="EMBL/GenBank/DDBJ databases">
        <title>Whole-Genome Sequence of Candidatus Oderbacter manganicum from the National Park Lower Oder Valley, Germany.</title>
        <authorList>
            <person name="Braun B."/>
            <person name="Liere K."/>
            <person name="Szewzyk U."/>
        </authorList>
    </citation>
    <scope>NUCLEOTIDE SEQUENCE [LARGE SCALE GENOMIC DNA]</scope>
    <source>
        <strain evidence="1 2">OTSz_A_272</strain>
    </source>
</reference>
<dbReference type="PANTHER" id="PTHR11220:SF58">
    <property type="entry name" value="SOUL HEME-BINDING FAMILY PROTEIN"/>
    <property type="match status" value="1"/>
</dbReference>
<dbReference type="KEGG" id="cbot:ATE48_07090"/>
<gene>
    <name evidence="1" type="ORF">ATE48_07090</name>
</gene>
<dbReference type="AlphaFoldDB" id="A0A1B1AN39"/>
<dbReference type="InParanoid" id="A0A1B1AN39"/>
<dbReference type="Gene3D" id="3.20.80.10">
    <property type="entry name" value="Regulatory factor, effector binding domain"/>
    <property type="match status" value="1"/>
</dbReference>
<dbReference type="EMBL" id="CP013244">
    <property type="protein sequence ID" value="ANP47983.1"/>
    <property type="molecule type" value="Genomic_DNA"/>
</dbReference>
<sequence length="193" mass="21639">MASPAQAVEEPRWSLVYEDGPFQIRDYAPIVVAETRVSGDRAGAINEGFRKLARYIFGANEPNRNIAMTAPVAQRQANLSGQRIAMTAPVAQTGSGQDWIVSFYMPPSMRLEDAPRPLDQDVSLHQSPARRIAIVRFSGFASQDNLERHAQRLRQNLAARGQTALGPISYNFYDPPWTLPWTRRNEVMVEIQS</sequence>
<dbReference type="Proteomes" id="UP000092498">
    <property type="component" value="Chromosome"/>
</dbReference>
<accession>A0A1B1AN39</accession>
<evidence type="ECO:0000313" key="2">
    <source>
        <dbReference type="Proteomes" id="UP000092498"/>
    </source>
</evidence>